<gene>
    <name evidence="1" type="ORF">PROFUN_07654</name>
</gene>
<accession>A0A2P6NK67</accession>
<sequence>MGWLFRSVVVPRARLNVHKTVTTRRTFPKEQKWSKSVCQAHSRDLERRPINLKFLAFPAFKPLRGTSLLENAVDPGWSISIGMPAPGYRSTIKEKHPRVHLRSTRGSQASTLKREDTIRWNTMNEIPSKDNSRTGRYSTKGARIIRAKEIREEKKIETRTRPNLKRKASDDLERDHFEIHHARRTAMKPFPVSLEAKYMYRRVFDVSPGLRHLYKDLRHIARTAYHLLHYKESKRNRDWAFRYIRELAEGILQSIEEDHMNRNED</sequence>
<organism evidence="1 2">
    <name type="scientific">Planoprotostelium fungivorum</name>
    <dbReference type="NCBI Taxonomy" id="1890364"/>
    <lineage>
        <taxon>Eukaryota</taxon>
        <taxon>Amoebozoa</taxon>
        <taxon>Evosea</taxon>
        <taxon>Variosea</taxon>
        <taxon>Cavosteliida</taxon>
        <taxon>Cavosteliaceae</taxon>
        <taxon>Planoprotostelium</taxon>
    </lineage>
</organism>
<proteinExistence type="predicted"/>
<dbReference type="EMBL" id="MDYQ01000065">
    <property type="protein sequence ID" value="PRP84353.1"/>
    <property type="molecule type" value="Genomic_DNA"/>
</dbReference>
<evidence type="ECO:0000313" key="2">
    <source>
        <dbReference type="Proteomes" id="UP000241769"/>
    </source>
</evidence>
<keyword evidence="2" id="KW-1185">Reference proteome</keyword>
<dbReference type="InParanoid" id="A0A2P6NK67"/>
<evidence type="ECO:0000313" key="1">
    <source>
        <dbReference type="EMBL" id="PRP84353.1"/>
    </source>
</evidence>
<reference evidence="1 2" key="1">
    <citation type="journal article" date="2018" name="Genome Biol. Evol.">
        <title>Multiple Roots of Fruiting Body Formation in Amoebozoa.</title>
        <authorList>
            <person name="Hillmann F."/>
            <person name="Forbes G."/>
            <person name="Novohradska S."/>
            <person name="Ferling I."/>
            <person name="Riege K."/>
            <person name="Groth M."/>
            <person name="Westermann M."/>
            <person name="Marz M."/>
            <person name="Spaller T."/>
            <person name="Winckler T."/>
            <person name="Schaap P."/>
            <person name="Glockner G."/>
        </authorList>
    </citation>
    <scope>NUCLEOTIDE SEQUENCE [LARGE SCALE GENOMIC DNA]</scope>
    <source>
        <strain evidence="1 2">Jena</strain>
    </source>
</reference>
<dbReference type="AlphaFoldDB" id="A0A2P6NK67"/>
<dbReference type="Proteomes" id="UP000241769">
    <property type="component" value="Unassembled WGS sequence"/>
</dbReference>
<comment type="caution">
    <text evidence="1">The sequence shown here is derived from an EMBL/GenBank/DDBJ whole genome shotgun (WGS) entry which is preliminary data.</text>
</comment>
<name>A0A2P6NK67_9EUKA</name>
<protein>
    <submittedName>
        <fullName evidence="1">Uncharacterized protein</fullName>
    </submittedName>
</protein>